<evidence type="ECO:0000256" key="1">
    <source>
        <dbReference type="SAM" id="SignalP"/>
    </source>
</evidence>
<evidence type="ECO:0008006" key="4">
    <source>
        <dbReference type="Google" id="ProtNLM"/>
    </source>
</evidence>
<accession>A0A1F7F6Z4</accession>
<feature type="signal peptide" evidence="1">
    <location>
        <begin position="1"/>
        <end position="17"/>
    </location>
</feature>
<feature type="chain" id="PRO_5009528455" description="Secretion system C-terminal sorting domain-containing protein" evidence="1">
    <location>
        <begin position="18"/>
        <end position="224"/>
    </location>
</feature>
<dbReference type="NCBIfam" id="TIGR04183">
    <property type="entry name" value="Por_Secre_tail"/>
    <property type="match status" value="1"/>
</dbReference>
<dbReference type="EMBL" id="MFYX01000108">
    <property type="protein sequence ID" value="OGK02419.1"/>
    <property type="molecule type" value="Genomic_DNA"/>
</dbReference>
<protein>
    <recommendedName>
        <fullName evidence="4">Secretion system C-terminal sorting domain-containing protein</fullName>
    </recommendedName>
</protein>
<evidence type="ECO:0000313" key="2">
    <source>
        <dbReference type="EMBL" id="OGK02419.1"/>
    </source>
</evidence>
<dbReference type="Proteomes" id="UP000179243">
    <property type="component" value="Unassembled WGS sequence"/>
</dbReference>
<reference evidence="2 3" key="1">
    <citation type="journal article" date="2016" name="Nat. Commun.">
        <title>Thousands of microbial genomes shed light on interconnected biogeochemical processes in an aquifer system.</title>
        <authorList>
            <person name="Anantharaman K."/>
            <person name="Brown C.T."/>
            <person name="Hug L.A."/>
            <person name="Sharon I."/>
            <person name="Castelle C.J."/>
            <person name="Probst A.J."/>
            <person name="Thomas B.C."/>
            <person name="Singh A."/>
            <person name="Wilkins M.J."/>
            <person name="Karaoz U."/>
            <person name="Brodie E.L."/>
            <person name="Williams K.H."/>
            <person name="Hubbard S.S."/>
            <person name="Banfield J.F."/>
        </authorList>
    </citation>
    <scope>NUCLEOTIDE SEQUENCE [LARGE SCALE GENOMIC DNA]</scope>
</reference>
<comment type="caution">
    <text evidence="2">The sequence shown here is derived from an EMBL/GenBank/DDBJ whole genome shotgun (WGS) entry which is preliminary data.</text>
</comment>
<dbReference type="AlphaFoldDB" id="A0A1F7F6Z4"/>
<dbReference type="InterPro" id="IPR026444">
    <property type="entry name" value="Secre_tail"/>
</dbReference>
<evidence type="ECO:0000313" key="3">
    <source>
        <dbReference type="Proteomes" id="UP000179243"/>
    </source>
</evidence>
<proteinExistence type="predicted"/>
<gene>
    <name evidence="2" type="ORF">A2519_14470</name>
</gene>
<sequence length="224" mass="24452">MKLAILFILFAMLSAAADSVAVFPQGPTEEDVLTLTLTDESALCCWTRWTDFDACSIENRSIFLSFCWGLPSECPTSPGCEGWGKTIEYDNVGPLSSGAYQIYSIEYLARMQGQNVVFTMDTNLVGTLIVGNAGVAEKQAKRGGGVNFGVFPSPFRSNTTIVFPCYYRNAAVDIFNEGGACVARYSGVQGRAFDLNAAYMPNGVYIVRVRAQAKTHCTRLIVQR</sequence>
<name>A0A1F7F6Z4_UNCRA</name>
<keyword evidence="1" id="KW-0732">Signal</keyword>
<organism evidence="2 3">
    <name type="scientific">Candidatus Raymondbacteria bacterium RIFOXYD12_FULL_49_13</name>
    <dbReference type="NCBI Taxonomy" id="1817890"/>
    <lineage>
        <taxon>Bacteria</taxon>
        <taxon>Raymondiibacteriota</taxon>
    </lineage>
</organism>